<dbReference type="InterPro" id="IPR036942">
    <property type="entry name" value="Beta-barrel_TonB_sf"/>
</dbReference>
<evidence type="ECO:0000256" key="3">
    <source>
        <dbReference type="ARBA" id="ARBA00023237"/>
    </source>
</evidence>
<organism evidence="4 5">
    <name type="scientific">Pseudoalteromonas ruthenica</name>
    <dbReference type="NCBI Taxonomy" id="151081"/>
    <lineage>
        <taxon>Bacteria</taxon>
        <taxon>Pseudomonadati</taxon>
        <taxon>Pseudomonadota</taxon>
        <taxon>Gammaproteobacteria</taxon>
        <taxon>Alteromonadales</taxon>
        <taxon>Pseudoalteromonadaceae</taxon>
        <taxon>Pseudoalteromonas</taxon>
    </lineage>
</organism>
<proteinExistence type="predicted"/>
<evidence type="ECO:0000256" key="1">
    <source>
        <dbReference type="ARBA" id="ARBA00004442"/>
    </source>
</evidence>
<reference evidence="4 5" key="1">
    <citation type="submission" date="2017-12" db="EMBL/GenBank/DDBJ databases">
        <authorList>
            <person name="Paulsen S."/>
            <person name="Gram L.K."/>
        </authorList>
    </citation>
    <scope>NUCLEOTIDE SEQUENCE [LARGE SCALE GENOMIC DNA]</scope>
    <source>
        <strain evidence="4 5">S2897</strain>
    </source>
</reference>
<evidence type="ECO:0000256" key="2">
    <source>
        <dbReference type="ARBA" id="ARBA00023136"/>
    </source>
</evidence>
<accession>A0A5S3YLH7</accession>
<dbReference type="Gene3D" id="2.40.170.20">
    <property type="entry name" value="TonB-dependent receptor, beta-barrel domain"/>
    <property type="match status" value="1"/>
</dbReference>
<gene>
    <name evidence="4" type="ORF">CWC05_21295</name>
</gene>
<sequence>ENARTNGELFGDLIQRNPETHVLEYYKSIIINIGKTRTQGYDLDLDYAFPETSIGKFRVTYSLAEITLGEDQYLGDKEWTPSIGRYNNLESKQSFGIHWKKDKWTSSFTVAYGSEAFNSYDDIELDLTDVPEKDKYRVEREYAQDWSPSYD</sequence>
<evidence type="ECO:0000313" key="5">
    <source>
        <dbReference type="Proteomes" id="UP000305874"/>
    </source>
</evidence>
<dbReference type="SUPFAM" id="SSF56935">
    <property type="entry name" value="Porins"/>
    <property type="match status" value="1"/>
</dbReference>
<dbReference type="PANTHER" id="PTHR47234">
    <property type="match status" value="1"/>
</dbReference>
<feature type="non-terminal residue" evidence="4">
    <location>
        <position position="1"/>
    </location>
</feature>
<feature type="non-terminal residue" evidence="4">
    <location>
        <position position="151"/>
    </location>
</feature>
<evidence type="ECO:0000313" key="4">
    <source>
        <dbReference type="EMBL" id="TMP76817.1"/>
    </source>
</evidence>
<name>A0A5S3YLH7_9GAMM</name>
<dbReference type="PANTHER" id="PTHR47234:SF2">
    <property type="entry name" value="TONB-DEPENDENT RECEPTOR"/>
    <property type="match status" value="1"/>
</dbReference>
<dbReference type="RefSeq" id="WP_138549308.1">
    <property type="nucleotide sequence ID" value="NZ_PNCG01000521.1"/>
</dbReference>
<protein>
    <submittedName>
        <fullName evidence="4">Uncharacterized protein</fullName>
    </submittedName>
</protein>
<dbReference type="EMBL" id="PNCG01000521">
    <property type="protein sequence ID" value="TMP76817.1"/>
    <property type="molecule type" value="Genomic_DNA"/>
</dbReference>
<keyword evidence="3" id="KW-0998">Cell outer membrane</keyword>
<comment type="subcellular location">
    <subcellularLocation>
        <location evidence="1">Cell outer membrane</location>
    </subcellularLocation>
</comment>
<dbReference type="AlphaFoldDB" id="A0A5S3YLH7"/>
<dbReference type="GO" id="GO:0009279">
    <property type="term" value="C:cell outer membrane"/>
    <property type="evidence" value="ECO:0007669"/>
    <property type="project" value="UniProtKB-SubCell"/>
</dbReference>
<comment type="caution">
    <text evidence="4">The sequence shown here is derived from an EMBL/GenBank/DDBJ whole genome shotgun (WGS) entry which is preliminary data.</text>
</comment>
<keyword evidence="2" id="KW-0472">Membrane</keyword>
<reference evidence="5" key="2">
    <citation type="submission" date="2019-06" db="EMBL/GenBank/DDBJ databases">
        <title>Co-occurence of chitin degradation, pigmentation and bioactivity in marine Pseudoalteromonas.</title>
        <authorList>
            <person name="Sonnenschein E.C."/>
            <person name="Bech P.K."/>
        </authorList>
    </citation>
    <scope>NUCLEOTIDE SEQUENCE [LARGE SCALE GENOMIC DNA]</scope>
    <source>
        <strain evidence="5">S2897</strain>
    </source>
</reference>
<dbReference type="Proteomes" id="UP000305874">
    <property type="component" value="Unassembled WGS sequence"/>
</dbReference>